<gene>
    <name evidence="2" type="ORF">AZ78_2070</name>
</gene>
<dbReference type="AlphaFoldDB" id="A0A125MMU7"/>
<feature type="region of interest" description="Disordered" evidence="1">
    <location>
        <begin position="1"/>
        <end position="43"/>
    </location>
</feature>
<comment type="caution">
    <text evidence="2">The sequence shown here is derived from an EMBL/GenBank/DDBJ whole genome shotgun (WGS) entry which is preliminary data.</text>
</comment>
<evidence type="ECO:0000313" key="2">
    <source>
        <dbReference type="EMBL" id="KWS04521.1"/>
    </source>
</evidence>
<accession>A0A125MMU7</accession>
<keyword evidence="3" id="KW-1185">Reference proteome</keyword>
<protein>
    <submittedName>
        <fullName evidence="2">Uncharacterized protein</fullName>
    </submittedName>
</protein>
<sequence length="43" mass="4655">MARTDPVTAKRRVSAADVSAREGECGTLRGHSRSSSRPARDQQ</sequence>
<proteinExistence type="predicted"/>
<name>A0A125MMU7_9GAMM</name>
<dbReference type="EMBL" id="JAJA02000001">
    <property type="protein sequence ID" value="KWS04521.1"/>
    <property type="molecule type" value="Genomic_DNA"/>
</dbReference>
<evidence type="ECO:0000313" key="3">
    <source>
        <dbReference type="Proteomes" id="UP000023435"/>
    </source>
</evidence>
<organism evidence="2 3">
    <name type="scientific">Lysobacter capsici AZ78</name>
    <dbReference type="NCBI Taxonomy" id="1444315"/>
    <lineage>
        <taxon>Bacteria</taxon>
        <taxon>Pseudomonadati</taxon>
        <taxon>Pseudomonadota</taxon>
        <taxon>Gammaproteobacteria</taxon>
        <taxon>Lysobacterales</taxon>
        <taxon>Lysobacteraceae</taxon>
        <taxon>Lysobacter</taxon>
    </lineage>
</organism>
<evidence type="ECO:0000256" key="1">
    <source>
        <dbReference type="SAM" id="MobiDB-lite"/>
    </source>
</evidence>
<dbReference type="Proteomes" id="UP000023435">
    <property type="component" value="Unassembled WGS sequence"/>
</dbReference>
<reference evidence="2 3" key="1">
    <citation type="journal article" date="2014" name="Genome Announc.">
        <title>Draft Genome Sequence of Lysobacter capsici AZ78, a Bacterium Antagonistic to Plant-Pathogenic Oomycetes.</title>
        <authorList>
            <person name="Puopolo G."/>
            <person name="Sonego P."/>
            <person name="Engelen K."/>
            <person name="Pertot I."/>
        </authorList>
    </citation>
    <scope>NUCLEOTIDE SEQUENCE [LARGE SCALE GENOMIC DNA]</scope>
    <source>
        <strain evidence="2 3">AZ78</strain>
    </source>
</reference>